<dbReference type="Proteomes" id="UP000053630">
    <property type="component" value="Unassembled WGS sequence"/>
</dbReference>
<reference evidence="3" key="1">
    <citation type="journal article" date="2012" name="Science">
        <title>The Paleozoic origin of enzymatic lignin decomposition reconstructed from 31 fungal genomes.</title>
        <authorList>
            <person name="Floudas D."/>
            <person name="Binder M."/>
            <person name="Riley R."/>
            <person name="Barry K."/>
            <person name="Blanchette R.A."/>
            <person name="Henrissat B."/>
            <person name="Martinez A.T."/>
            <person name="Otillar R."/>
            <person name="Spatafora J.W."/>
            <person name="Yadav J.S."/>
            <person name="Aerts A."/>
            <person name="Benoit I."/>
            <person name="Boyd A."/>
            <person name="Carlson A."/>
            <person name="Copeland A."/>
            <person name="Coutinho P.M."/>
            <person name="de Vries R.P."/>
            <person name="Ferreira P."/>
            <person name="Findley K."/>
            <person name="Foster B."/>
            <person name="Gaskell J."/>
            <person name="Glotzer D."/>
            <person name="Gorecki P."/>
            <person name="Heitman J."/>
            <person name="Hesse C."/>
            <person name="Hori C."/>
            <person name="Igarashi K."/>
            <person name="Jurgens J.A."/>
            <person name="Kallen N."/>
            <person name="Kersten P."/>
            <person name="Kohler A."/>
            <person name="Kuees U."/>
            <person name="Kumar T.K.A."/>
            <person name="Kuo A."/>
            <person name="LaButti K."/>
            <person name="Larrondo L.F."/>
            <person name="Lindquist E."/>
            <person name="Ling A."/>
            <person name="Lombard V."/>
            <person name="Lucas S."/>
            <person name="Lundell T."/>
            <person name="Martin R."/>
            <person name="McLaughlin D.J."/>
            <person name="Morgenstern I."/>
            <person name="Morin E."/>
            <person name="Murat C."/>
            <person name="Nagy L.G."/>
            <person name="Nolan M."/>
            <person name="Ohm R.A."/>
            <person name="Patyshakuliyeva A."/>
            <person name="Rokas A."/>
            <person name="Ruiz-Duenas F.J."/>
            <person name="Sabat G."/>
            <person name="Salamov A."/>
            <person name="Samejima M."/>
            <person name="Schmutz J."/>
            <person name="Slot J.C."/>
            <person name="St John F."/>
            <person name="Stenlid J."/>
            <person name="Sun H."/>
            <person name="Sun S."/>
            <person name="Syed K."/>
            <person name="Tsang A."/>
            <person name="Wiebenga A."/>
            <person name="Young D."/>
            <person name="Pisabarro A."/>
            <person name="Eastwood D.C."/>
            <person name="Martin F."/>
            <person name="Cullen D."/>
            <person name="Grigoriev I.V."/>
            <person name="Hibbett D.S."/>
        </authorList>
    </citation>
    <scope>NUCLEOTIDE SEQUENCE [LARGE SCALE GENOMIC DNA]</scope>
    <source>
        <strain evidence="3">MF3/22</strain>
    </source>
</reference>
<evidence type="ECO:0000256" key="1">
    <source>
        <dbReference type="SAM" id="MobiDB-lite"/>
    </source>
</evidence>
<dbReference type="EMBL" id="JH719297">
    <property type="protein sequence ID" value="EJC97277.1"/>
    <property type="molecule type" value="Genomic_DNA"/>
</dbReference>
<evidence type="ECO:0000313" key="3">
    <source>
        <dbReference type="Proteomes" id="UP000053630"/>
    </source>
</evidence>
<gene>
    <name evidence="2" type="ORF">FOMMEDRAFT_164147</name>
</gene>
<organism evidence="2 3">
    <name type="scientific">Fomitiporia mediterranea (strain MF3/22)</name>
    <name type="common">Grapevine white-rot fungus</name>
    <dbReference type="NCBI Taxonomy" id="694068"/>
    <lineage>
        <taxon>Eukaryota</taxon>
        <taxon>Fungi</taxon>
        <taxon>Dikarya</taxon>
        <taxon>Basidiomycota</taxon>
        <taxon>Agaricomycotina</taxon>
        <taxon>Agaricomycetes</taxon>
        <taxon>Hymenochaetales</taxon>
        <taxon>Hymenochaetaceae</taxon>
        <taxon>Fomitiporia</taxon>
    </lineage>
</organism>
<keyword evidence="3" id="KW-1185">Reference proteome</keyword>
<accession>R7SG78</accession>
<sequence length="297" mass="32853">MPNDSFNNSMHPHTSSHSAAQAIIDEHMLATMSMYDHSYGTTLSPILSTLLWPPLTPPEPSPFTSPMSPSPFEPERPRDTPLQSPTTAKFTAPLITRHSQSMQRARIDTASPAAQSARSTLRTLTWHTLTFHSVNSITCLTSAISTSATLTTSQSAHTHNSIRWDRAATKAQRRRPHQTARERIYPLPSRMLLEKERGGGSLSYIASTVTQFHCMAARSDICTRRAVACTKWRWRTADFEMGVQGRGQLQIRSLPLSLSMPSLSSNPSGSGQGMSLAIDTRNALQTWDTLTRSLHKS</sequence>
<dbReference type="KEGG" id="fme:FOMMEDRAFT_164147"/>
<evidence type="ECO:0000313" key="2">
    <source>
        <dbReference type="EMBL" id="EJC97277.1"/>
    </source>
</evidence>
<protein>
    <submittedName>
        <fullName evidence="2">Uncharacterized protein</fullName>
    </submittedName>
</protein>
<dbReference type="GeneID" id="18676099"/>
<proteinExistence type="predicted"/>
<feature type="region of interest" description="Disordered" evidence="1">
    <location>
        <begin position="57"/>
        <end position="86"/>
    </location>
</feature>
<name>R7SG78_FOMME</name>
<dbReference type="AlphaFoldDB" id="R7SG78"/>
<feature type="compositionally biased region" description="Pro residues" evidence="1">
    <location>
        <begin position="57"/>
        <end position="72"/>
    </location>
</feature>
<dbReference type="RefSeq" id="XP_007272460.1">
    <property type="nucleotide sequence ID" value="XM_007272398.1"/>
</dbReference>